<protein>
    <submittedName>
        <fullName evidence="1">DUF4442 domain-containing protein</fullName>
    </submittedName>
</protein>
<dbReference type="InterPro" id="IPR029069">
    <property type="entry name" value="HotDog_dom_sf"/>
</dbReference>
<dbReference type="AlphaFoldDB" id="A0A915YL51"/>
<name>A0A915YL51_9BACT</name>
<dbReference type="SUPFAM" id="SSF54637">
    <property type="entry name" value="Thioesterase/thiol ester dehydrase-isomerase"/>
    <property type="match status" value="1"/>
</dbReference>
<reference evidence="1" key="1">
    <citation type="submission" date="2022-09" db="EMBL/GenBank/DDBJ databases">
        <title>Aureispira anguillicida sp. nov., isolated from Leptocephalus of Japanese eel Anguilla japonica.</title>
        <authorList>
            <person name="Yuasa K."/>
            <person name="Mekata T."/>
            <person name="Ikunari K."/>
        </authorList>
    </citation>
    <scope>NUCLEOTIDE SEQUENCE</scope>
    <source>
        <strain evidence="1">EL160426</strain>
    </source>
</reference>
<organism evidence="1 2">
    <name type="scientific">Aureispira anguillae</name>
    <dbReference type="NCBI Taxonomy" id="2864201"/>
    <lineage>
        <taxon>Bacteria</taxon>
        <taxon>Pseudomonadati</taxon>
        <taxon>Bacteroidota</taxon>
        <taxon>Saprospiria</taxon>
        <taxon>Saprospirales</taxon>
        <taxon>Saprospiraceae</taxon>
        <taxon>Aureispira</taxon>
    </lineage>
</organism>
<dbReference type="InterPro" id="IPR027961">
    <property type="entry name" value="DUF4442"/>
</dbReference>
<proteinExistence type="predicted"/>
<gene>
    <name evidence="1" type="ORF">AsAng_0058970</name>
</gene>
<dbReference type="RefSeq" id="WP_264790295.1">
    <property type="nucleotide sequence ID" value="NZ_AP026867.1"/>
</dbReference>
<keyword evidence="2" id="KW-1185">Reference proteome</keyword>
<dbReference type="Gene3D" id="3.10.129.10">
    <property type="entry name" value="Hotdog Thioesterase"/>
    <property type="match status" value="1"/>
</dbReference>
<sequence>MFKRYKPTNFKMRLYGMVLNLFPTYRRTGGRAFFIAEDLSDVHIRLKLGWGTRNYVGTMFGGSMASAADPIYMIQLIRILGNDYVVWDKSASIRFRRPGNQTLYSRFLITDELLAEIRQRVVNEQEIDLDLTSDWVDKDGTVYATVTKTLYVADKQFYKNKQLARKNK</sequence>
<evidence type="ECO:0000313" key="1">
    <source>
        <dbReference type="EMBL" id="BDS15113.1"/>
    </source>
</evidence>
<evidence type="ECO:0000313" key="2">
    <source>
        <dbReference type="Proteomes" id="UP001060919"/>
    </source>
</evidence>
<dbReference type="EMBL" id="AP026867">
    <property type="protein sequence ID" value="BDS15113.1"/>
    <property type="molecule type" value="Genomic_DNA"/>
</dbReference>
<dbReference type="Pfam" id="PF14539">
    <property type="entry name" value="DUF4442"/>
    <property type="match status" value="1"/>
</dbReference>
<dbReference type="Proteomes" id="UP001060919">
    <property type="component" value="Chromosome"/>
</dbReference>
<accession>A0A915YL51</accession>
<dbReference type="KEGG" id="aup:AsAng_0058970"/>